<proteinExistence type="predicted"/>
<dbReference type="EMBL" id="BK014886">
    <property type="protein sequence ID" value="DAD80706.1"/>
    <property type="molecule type" value="Genomic_DNA"/>
</dbReference>
<keyword evidence="1" id="KW-0472">Membrane</keyword>
<organism evidence="2">
    <name type="scientific">Myoviridae sp. ctguh8</name>
    <dbReference type="NCBI Taxonomy" id="2826682"/>
    <lineage>
        <taxon>Viruses</taxon>
        <taxon>Duplodnaviria</taxon>
        <taxon>Heunggongvirae</taxon>
        <taxon>Uroviricota</taxon>
        <taxon>Caudoviricetes</taxon>
    </lineage>
</organism>
<keyword evidence="1" id="KW-0812">Transmembrane</keyword>
<evidence type="ECO:0000256" key="1">
    <source>
        <dbReference type="SAM" id="Phobius"/>
    </source>
</evidence>
<name>A0A8S5MER2_9CAUD</name>
<sequence>MPLANDGKVKEKKESFMISCLAVGIRASLLWWGGFFG</sequence>
<accession>A0A8S5MER2</accession>
<keyword evidence="1" id="KW-1133">Transmembrane helix</keyword>
<evidence type="ECO:0000313" key="2">
    <source>
        <dbReference type="EMBL" id="DAD80706.1"/>
    </source>
</evidence>
<protein>
    <submittedName>
        <fullName evidence="2">Uncharacterized protein</fullName>
    </submittedName>
</protein>
<reference evidence="2" key="1">
    <citation type="journal article" date="2021" name="Proc. Natl. Acad. Sci. U.S.A.">
        <title>A Catalog of Tens of Thousands of Viruses from Human Metagenomes Reveals Hidden Associations with Chronic Diseases.</title>
        <authorList>
            <person name="Tisza M.J."/>
            <person name="Buck C.B."/>
        </authorList>
    </citation>
    <scope>NUCLEOTIDE SEQUENCE</scope>
    <source>
        <strain evidence="2">Ctguh8</strain>
    </source>
</reference>
<feature type="transmembrane region" description="Helical" evidence="1">
    <location>
        <begin position="16"/>
        <end position="34"/>
    </location>
</feature>